<keyword evidence="3" id="KW-1185">Reference proteome</keyword>
<reference evidence="3" key="1">
    <citation type="submission" date="2015-08" db="EMBL/GenBank/DDBJ databases">
        <title>Genome sequence of the strict anaerobe Clostridium homopropionicum LuHBu1 (DSM 5847T).</title>
        <authorList>
            <person name="Poehlein A."/>
            <person name="Beck M."/>
            <person name="Schiel-Bengelsdorf B."/>
            <person name="Bengelsdorf F.R."/>
            <person name="Daniel R."/>
            <person name="Duerre P."/>
        </authorList>
    </citation>
    <scope>NUCLEOTIDE SEQUENCE [LARGE SCALE GENOMIC DNA]</scope>
    <source>
        <strain evidence="3">DSM 5847</strain>
    </source>
</reference>
<name>A0A0L6Z9Y4_9CLOT</name>
<protein>
    <submittedName>
        <fullName evidence="2">Citrate transporter</fullName>
    </submittedName>
</protein>
<keyword evidence="1" id="KW-0472">Membrane</keyword>
<evidence type="ECO:0000313" key="3">
    <source>
        <dbReference type="Proteomes" id="UP000037043"/>
    </source>
</evidence>
<feature type="transmembrane region" description="Helical" evidence="1">
    <location>
        <begin position="141"/>
        <end position="158"/>
    </location>
</feature>
<dbReference type="STRING" id="36844.SAMN04488501_102123"/>
<dbReference type="PANTHER" id="PTHR30354">
    <property type="entry name" value="GNT FAMILY GLUCONATE TRANSPORTER"/>
    <property type="match status" value="1"/>
</dbReference>
<accession>A0A0L6Z9Y4</accession>
<feature type="transmembrane region" description="Helical" evidence="1">
    <location>
        <begin position="231"/>
        <end position="253"/>
    </location>
</feature>
<proteinExistence type="predicted"/>
<dbReference type="PATRIC" id="fig|1121318.3.peg.1887"/>
<feature type="transmembrane region" description="Helical" evidence="1">
    <location>
        <begin position="24"/>
        <end position="46"/>
    </location>
</feature>
<dbReference type="InterPro" id="IPR003474">
    <property type="entry name" value="Glcn_transporter"/>
</dbReference>
<dbReference type="GO" id="GO:0005886">
    <property type="term" value="C:plasma membrane"/>
    <property type="evidence" value="ECO:0007669"/>
    <property type="project" value="TreeGrafter"/>
</dbReference>
<comment type="caution">
    <text evidence="2">The sequence shown here is derived from an EMBL/GenBank/DDBJ whole genome shotgun (WGS) entry which is preliminary data.</text>
</comment>
<keyword evidence="1" id="KW-1133">Transmembrane helix</keyword>
<feature type="transmembrane region" description="Helical" evidence="1">
    <location>
        <begin position="99"/>
        <end position="129"/>
    </location>
</feature>
<organism evidence="2 3">
    <name type="scientific">Clostridium homopropionicum DSM 5847</name>
    <dbReference type="NCBI Taxonomy" id="1121318"/>
    <lineage>
        <taxon>Bacteria</taxon>
        <taxon>Bacillati</taxon>
        <taxon>Bacillota</taxon>
        <taxon>Clostridia</taxon>
        <taxon>Eubacteriales</taxon>
        <taxon>Clostridiaceae</taxon>
        <taxon>Clostridium</taxon>
    </lineage>
</organism>
<feature type="transmembrane region" description="Helical" evidence="1">
    <location>
        <begin position="435"/>
        <end position="458"/>
    </location>
</feature>
<dbReference type="PANTHER" id="PTHR30354:SF7">
    <property type="entry name" value="BLL7963 PROTEIN"/>
    <property type="match status" value="1"/>
</dbReference>
<evidence type="ECO:0000313" key="2">
    <source>
        <dbReference type="EMBL" id="KOA19781.1"/>
    </source>
</evidence>
<dbReference type="EMBL" id="LHUR01000022">
    <property type="protein sequence ID" value="KOA19781.1"/>
    <property type="molecule type" value="Genomic_DNA"/>
</dbReference>
<feature type="transmembrane region" description="Helical" evidence="1">
    <location>
        <begin position="273"/>
        <end position="295"/>
    </location>
</feature>
<keyword evidence="1" id="KW-0812">Transmembrane</keyword>
<evidence type="ECO:0000256" key="1">
    <source>
        <dbReference type="SAM" id="Phobius"/>
    </source>
</evidence>
<dbReference type="RefSeq" id="WP_052221409.1">
    <property type="nucleotide sequence ID" value="NZ_LHUR01000022.1"/>
</dbReference>
<feature type="transmembrane region" description="Helical" evidence="1">
    <location>
        <begin position="178"/>
        <end position="199"/>
    </location>
</feature>
<dbReference type="AlphaFoldDB" id="A0A0L6Z9Y4"/>
<dbReference type="Proteomes" id="UP000037043">
    <property type="component" value="Unassembled WGS sequence"/>
</dbReference>
<dbReference type="GO" id="GO:0015128">
    <property type="term" value="F:gluconate transmembrane transporter activity"/>
    <property type="evidence" value="ECO:0007669"/>
    <property type="project" value="InterPro"/>
</dbReference>
<sequence length="460" mass="48248">MLGVFGIILSLGLLMYLAYKGHSVILLAPLLATLAALINGGVPLLATYTEVYMAQFATFAKNNFPLFLTGAVFGQLVDQSGSAKSIANFIGKKLGSDKALLAVVLSTAVLVYGGVSLFVVAFTIYPIGVALFRAADIPKRFIPGCIAFGAFTFATYCIPGSPQIQNAIPMAYYGTTLYAAPVLGLVAAAIELTLGMSWLNLRLRKARVAGEGYGDHIDNITEVDESNLPGFVTAITPLLVFFICNLAFTYWIIPQMDTGYLASAPFNTKLSSVLGKWALILSLIIGSLLTIILHFNKLKDSMASKLSKGAMNALLPVVNTASEVGYGNIIATLAGFEIFKQFFFGVSNNPLVTEAIASSAIAGITGSASGGISIALGALSGDFMKLADASGISYDVLHRIAVIACGGFDSLPHNGAVITILTICGLTHKESYKDIGVCTVVIPTITVIIAIILATLGLGF</sequence>
<gene>
    <name evidence="2" type="ORF">CLHOM_18700</name>
</gene>